<proteinExistence type="predicted"/>
<organism evidence="2 3">
    <name type="scientific">Araneus ventricosus</name>
    <name type="common">Orbweaver spider</name>
    <name type="synonym">Epeira ventricosa</name>
    <dbReference type="NCBI Taxonomy" id="182803"/>
    <lineage>
        <taxon>Eukaryota</taxon>
        <taxon>Metazoa</taxon>
        <taxon>Ecdysozoa</taxon>
        <taxon>Arthropoda</taxon>
        <taxon>Chelicerata</taxon>
        <taxon>Arachnida</taxon>
        <taxon>Araneae</taxon>
        <taxon>Araneomorphae</taxon>
        <taxon>Entelegynae</taxon>
        <taxon>Araneoidea</taxon>
        <taxon>Araneidae</taxon>
        <taxon>Araneus</taxon>
    </lineage>
</organism>
<name>A0A4Y2FFW3_ARAVE</name>
<gene>
    <name evidence="2" type="ORF">AVEN_52897_1</name>
</gene>
<dbReference type="GO" id="GO:0015074">
    <property type="term" value="P:DNA integration"/>
    <property type="evidence" value="ECO:0007669"/>
    <property type="project" value="InterPro"/>
</dbReference>
<dbReference type="InterPro" id="IPR050951">
    <property type="entry name" value="Retrovirus_Pol_polyprotein"/>
</dbReference>
<dbReference type="GO" id="GO:0003676">
    <property type="term" value="F:nucleic acid binding"/>
    <property type="evidence" value="ECO:0007669"/>
    <property type="project" value="InterPro"/>
</dbReference>
<evidence type="ECO:0000259" key="1">
    <source>
        <dbReference type="PROSITE" id="PS50994"/>
    </source>
</evidence>
<dbReference type="InterPro" id="IPR036397">
    <property type="entry name" value="RNaseH_sf"/>
</dbReference>
<dbReference type="InterPro" id="IPR012337">
    <property type="entry name" value="RNaseH-like_sf"/>
</dbReference>
<comment type="caution">
    <text evidence="2">The sequence shown here is derived from an EMBL/GenBank/DDBJ whole genome shotgun (WGS) entry which is preliminary data.</text>
</comment>
<dbReference type="PROSITE" id="PS50994">
    <property type="entry name" value="INTEGRASE"/>
    <property type="match status" value="1"/>
</dbReference>
<dbReference type="AlphaFoldDB" id="A0A4Y2FFW3"/>
<dbReference type="Gene3D" id="3.30.420.10">
    <property type="entry name" value="Ribonuclease H-like superfamily/Ribonuclease H"/>
    <property type="match status" value="1"/>
</dbReference>
<dbReference type="InterPro" id="IPR001584">
    <property type="entry name" value="Integrase_cat-core"/>
</dbReference>
<sequence length="121" mass="13499">MHCLPEIKNRSPCAFTPGGVQSAEPAICHISIDIIGPLHSLQEFTYRLTAIDRYFRWPEAMQLADSRAETVAQALYGGWISRFGVPQRISTDRGSQFTSEVVHSLAKNFGIRLSHTAAYHP</sequence>
<dbReference type="OrthoDB" id="6432089at2759"/>
<protein>
    <recommendedName>
        <fullName evidence="1">Integrase catalytic domain-containing protein</fullName>
    </recommendedName>
</protein>
<dbReference type="EMBL" id="BGPR01000901">
    <property type="protein sequence ID" value="GBM39538.1"/>
    <property type="molecule type" value="Genomic_DNA"/>
</dbReference>
<dbReference type="Pfam" id="PF00665">
    <property type="entry name" value="rve"/>
    <property type="match status" value="1"/>
</dbReference>
<evidence type="ECO:0000313" key="3">
    <source>
        <dbReference type="Proteomes" id="UP000499080"/>
    </source>
</evidence>
<accession>A0A4Y2FFW3</accession>
<dbReference type="PANTHER" id="PTHR37984">
    <property type="entry name" value="PROTEIN CBG26694"/>
    <property type="match status" value="1"/>
</dbReference>
<feature type="domain" description="Integrase catalytic" evidence="1">
    <location>
        <begin position="21"/>
        <end position="121"/>
    </location>
</feature>
<dbReference type="Proteomes" id="UP000499080">
    <property type="component" value="Unassembled WGS sequence"/>
</dbReference>
<reference evidence="2 3" key="1">
    <citation type="journal article" date="2019" name="Sci. Rep.">
        <title>Orb-weaving spider Araneus ventricosus genome elucidates the spidroin gene catalogue.</title>
        <authorList>
            <person name="Kono N."/>
            <person name="Nakamura H."/>
            <person name="Ohtoshi R."/>
            <person name="Moran D.A.P."/>
            <person name="Shinohara A."/>
            <person name="Yoshida Y."/>
            <person name="Fujiwara M."/>
            <person name="Mori M."/>
            <person name="Tomita M."/>
            <person name="Arakawa K."/>
        </authorList>
    </citation>
    <scope>NUCLEOTIDE SEQUENCE [LARGE SCALE GENOMIC DNA]</scope>
</reference>
<keyword evidence="3" id="KW-1185">Reference proteome</keyword>
<dbReference type="PANTHER" id="PTHR37984:SF15">
    <property type="entry name" value="INTEGRASE CATALYTIC DOMAIN-CONTAINING PROTEIN"/>
    <property type="match status" value="1"/>
</dbReference>
<evidence type="ECO:0000313" key="2">
    <source>
        <dbReference type="EMBL" id="GBM39538.1"/>
    </source>
</evidence>
<dbReference type="SUPFAM" id="SSF53098">
    <property type="entry name" value="Ribonuclease H-like"/>
    <property type="match status" value="1"/>
</dbReference>